<evidence type="ECO:0000256" key="1">
    <source>
        <dbReference type="ARBA" id="ARBA00022737"/>
    </source>
</evidence>
<dbReference type="VEuPathDB" id="VectorBase:CSON000568"/>
<dbReference type="InterPro" id="IPR041452">
    <property type="entry name" value="APAF1_C"/>
</dbReference>
<dbReference type="EMBL" id="UFQS01001090">
    <property type="protein sequence ID" value="SSX08949.1"/>
    <property type="molecule type" value="Genomic_DNA"/>
</dbReference>
<dbReference type="SMART" id="SM00320">
    <property type="entry name" value="WD40"/>
    <property type="match status" value="4"/>
</dbReference>
<dbReference type="EMBL" id="UFQT01001090">
    <property type="protein sequence ID" value="SSX28860.1"/>
    <property type="molecule type" value="Genomic_DNA"/>
</dbReference>
<dbReference type="InterPro" id="IPR042197">
    <property type="entry name" value="Apaf_helical"/>
</dbReference>
<dbReference type="Gene3D" id="1.10.10.10">
    <property type="entry name" value="Winged helix-like DNA-binding domain superfamily/Winged helix DNA-binding domain"/>
    <property type="match status" value="1"/>
</dbReference>
<sequence length="1416" mass="164643">MPSYTLDELLWRHRDLFLYDFDYRDLRFDAINPFTNAESDAILKETSRELQFERMCFIIKYQKFDQKDLIEKFISVLRLDYNWIAEKIQNSYETTDSEIERYRTALYRSEIPKTGDLFVYRLNWLWKVQQAVKTLESGQYLILKSKVGFGKKWIAKDSCATYNIFRMMNNDVFWINLNNCDNDDEIYQKLLKLRLMLNNDDFDYKVQTIDTQHTEHKVNDLKRLLRNILTKYHKNCLLILCGVSTENVLKAFDLGCKILVTTKNMELFYDNIQERLRKKIEIDKGFTRDEAMQLFHKATKIPEHDLHHHEIANNIYDKCKGHPFIISSIAKSFYDLDQSEMKVEEGQWRDWLQKLGNYQIDNYDHKENIEKVINQLPVEMRKYYESLCVFKNDANISFKVLETYWGKSESDVKHIINCFHKLSLIEVSQVRSHEWRRIGPRRGFHPIGNNKNIFVCSLHFIYYSYLKKKLSINEVRQMNLNLVNNYGVHALVSDRSEPKMVDIPDDNYFYYYIGHHLLEAKMFDIFPKLYFDFEFLEGKIRATGLPNTLGDLHIYVNQIAENDYQKQQLLHGLVEFLLSIEEILLKSPDTCLLQYAFNSKDSIVSKEAERQISHFRDRVWFRDSDHSHKYRQIVQLPAPSTLVKFFKDPNAALSVISNNIILLKDLSPQYPVNSTQFVGHESKIKAIEILDDEYFVSLDELGHLRLWSIRNTPVRKRLVRERNENDPNDTPVQSPRQRNYMSFDGTHAFNEHHLSVLRPQATIKCIHFNDKLPYIIAADKNGHIFTIHREGNLLRLNRNIMIKTNMYDSIDTIVYMEQSGYLVVLNENGMASFYDMQTFGLTRMANEWIYVGEKPIGFYHREFHGGASVICVYQTKVNFVQIEFSEHRNTIHHQTSLLYDTYGSTRIVCSVVSEDKSFLMLGTTNGIKVIDVIKGTDLPCRNLNDEITSIDVFSVNDDDLKHILISSTKKNGDFVTLQATTLGDDQSIGWANDRTSSPSLNIADREHLNKSLIGNKIFEVRYVGDDIELILPDDRNRVQLRSSKSNFKPCEHTHELTGQTGKVTAISATPDCIWIGCSDGKIYEIKESMTIDSLINSAPNIVYLKHFSKMQLIGTDSYYYFNGCRQEYPKRIAEAMEIDDEGTVAVIHTDCSIDIFNERKKKILENKELQGEQFRAAAVSKGNYLMIGLQNNHIYAFNLPFPTEMNQYLDFNTEITPRRGLINCMAISADASILAVGFTHGNIEIIRLEKSNPPTFLQPPEILHCNESVNDVLFSPWKSDISPNTPVVLVSLSQEISFWNVNYVINNPFEPTIKSPIRRSARFRPPSQVMSPDKKENSLSATSRFTFNPVNDNLWTNKRGSSDKPELLACIRLSGQAEKIVSNKDFTQFVTVDNEGEIYHLRLFDPSTSSPIIPFI</sequence>
<dbReference type="PANTHER" id="PTHR22845:SF5">
    <property type="entry name" value="APOPTOTIC PROTEASE-ACTIVATING FACTOR 1"/>
    <property type="match status" value="1"/>
</dbReference>
<dbReference type="Gene3D" id="1.10.8.430">
    <property type="entry name" value="Helical domain of apoptotic protease-activating factors"/>
    <property type="match status" value="1"/>
</dbReference>
<dbReference type="Gene3D" id="1.25.40.370">
    <property type="match status" value="1"/>
</dbReference>
<dbReference type="SUPFAM" id="SSF50978">
    <property type="entry name" value="WD40 repeat-like"/>
    <property type="match status" value="1"/>
</dbReference>
<reference evidence="4" key="2">
    <citation type="submission" date="2018-07" db="EMBL/GenBank/DDBJ databases">
        <authorList>
            <person name="Quirk P.G."/>
            <person name="Krulwich T.A."/>
        </authorList>
    </citation>
    <scope>NUCLEOTIDE SEQUENCE</scope>
</reference>
<proteinExistence type="predicted"/>
<name>A0A336KW62_CULSO</name>
<reference evidence="3" key="1">
    <citation type="submission" date="2018-04" db="EMBL/GenBank/DDBJ databases">
        <authorList>
            <person name="Go L.Y."/>
            <person name="Mitchell J.A."/>
        </authorList>
    </citation>
    <scope>NUCLEOTIDE SEQUENCE</scope>
    <source>
        <tissue evidence="3">Whole organism</tissue>
    </source>
</reference>
<evidence type="ECO:0000259" key="2">
    <source>
        <dbReference type="Pfam" id="PF17908"/>
    </source>
</evidence>
<dbReference type="GO" id="GO:0005829">
    <property type="term" value="C:cytosol"/>
    <property type="evidence" value="ECO:0007669"/>
    <property type="project" value="UniProtKB-ARBA"/>
</dbReference>
<keyword evidence="1" id="KW-0677">Repeat</keyword>
<dbReference type="PANTHER" id="PTHR22845">
    <property type="entry name" value="APOPTOTIC PROTEASE-ACTIVATING FACTOR 1"/>
    <property type="match status" value="1"/>
</dbReference>
<dbReference type="GO" id="GO:0043531">
    <property type="term" value="F:ADP binding"/>
    <property type="evidence" value="ECO:0007669"/>
    <property type="project" value="InterPro"/>
</dbReference>
<feature type="domain" description="APAF-1 helical" evidence="2">
    <location>
        <begin position="502"/>
        <end position="609"/>
    </location>
</feature>
<dbReference type="OMA" id="VKLWSLW"/>
<gene>
    <name evidence="3" type="primary">CSON000568</name>
</gene>
<organism evidence="3">
    <name type="scientific">Culicoides sonorensis</name>
    <name type="common">Biting midge</name>
    <dbReference type="NCBI Taxonomy" id="179676"/>
    <lineage>
        <taxon>Eukaryota</taxon>
        <taxon>Metazoa</taxon>
        <taxon>Ecdysozoa</taxon>
        <taxon>Arthropoda</taxon>
        <taxon>Hexapoda</taxon>
        <taxon>Insecta</taxon>
        <taxon>Pterygota</taxon>
        <taxon>Neoptera</taxon>
        <taxon>Endopterygota</taxon>
        <taxon>Diptera</taxon>
        <taxon>Nematocera</taxon>
        <taxon>Chironomoidea</taxon>
        <taxon>Ceratopogonidae</taxon>
        <taxon>Ceratopogoninae</taxon>
        <taxon>Culicoides</taxon>
        <taxon>Monoculicoides</taxon>
    </lineage>
</organism>
<dbReference type="SUPFAM" id="SSF52540">
    <property type="entry name" value="P-loop containing nucleoside triphosphate hydrolases"/>
    <property type="match status" value="1"/>
</dbReference>
<dbReference type="Pfam" id="PF17908">
    <property type="entry name" value="APAF1_C"/>
    <property type="match status" value="1"/>
</dbReference>
<dbReference type="Gene3D" id="2.130.10.10">
    <property type="entry name" value="YVTN repeat-like/Quinoprotein amine dehydrogenase"/>
    <property type="match status" value="2"/>
</dbReference>
<dbReference type="Gene3D" id="3.40.50.300">
    <property type="entry name" value="P-loop containing nucleotide triphosphate hydrolases"/>
    <property type="match status" value="1"/>
</dbReference>
<protein>
    <submittedName>
        <fullName evidence="3">CSON000568 protein</fullName>
    </submittedName>
</protein>
<dbReference type="InterPro" id="IPR036388">
    <property type="entry name" value="WH-like_DNA-bd_sf"/>
</dbReference>
<dbReference type="InterPro" id="IPR036322">
    <property type="entry name" value="WD40_repeat_dom_sf"/>
</dbReference>
<dbReference type="InterPro" id="IPR001680">
    <property type="entry name" value="WD40_rpt"/>
</dbReference>
<evidence type="ECO:0000313" key="3">
    <source>
        <dbReference type="EMBL" id="SSX08949.1"/>
    </source>
</evidence>
<dbReference type="InterPro" id="IPR015943">
    <property type="entry name" value="WD40/YVTN_repeat-like_dom_sf"/>
</dbReference>
<accession>A0A336KW62</accession>
<dbReference type="GO" id="GO:0006915">
    <property type="term" value="P:apoptotic process"/>
    <property type="evidence" value="ECO:0007669"/>
    <property type="project" value="UniProtKB-KW"/>
</dbReference>
<dbReference type="InterPro" id="IPR027417">
    <property type="entry name" value="P-loop_NTPase"/>
</dbReference>
<evidence type="ECO:0000313" key="4">
    <source>
        <dbReference type="EMBL" id="SSX28860.1"/>
    </source>
</evidence>